<feature type="coiled-coil region" evidence="6">
    <location>
        <begin position="26"/>
        <end position="67"/>
    </location>
</feature>
<evidence type="ECO:0000256" key="3">
    <source>
        <dbReference type="ARBA" id="ARBA00022679"/>
    </source>
</evidence>
<dbReference type="InterPro" id="IPR011712">
    <property type="entry name" value="Sig_transdc_His_kin_sub3_dim/P"/>
</dbReference>
<organism evidence="8 9">
    <name type="scientific">Tissierella simiarum</name>
    <dbReference type="NCBI Taxonomy" id="2841534"/>
    <lineage>
        <taxon>Bacteria</taxon>
        <taxon>Bacillati</taxon>
        <taxon>Bacillota</taxon>
        <taxon>Tissierellia</taxon>
        <taxon>Tissierellales</taxon>
        <taxon>Tissierellaceae</taxon>
        <taxon>Tissierella</taxon>
    </lineage>
</organism>
<sequence length="386" mass="44440">MENKLPNIKKINEILDKTIKSITSSREEIHEVVDHSRNECKRLEDELNKLQSKTEKVIKEVDSLELEERRSRSYLSRVSKNFNTYTENDIREAYEIANEIRVRLILKREEERTLIERRKETEVRLKSACEVCKKAENIDKQISVATEYLMGNVDHIVGTVDDLSKRHFLGIKIIEAQEEERQRVARDIHDGPAQSMANIVVKTELCERLLEVDKDRTKEELGNLKTIVRGALKDIRKIIYDLRPMSLDDLGLVPTIERYVSIFKEDTHIDIELKILGSFNDMEPVIEVAIFRIIQESLNNIQKHSKATYVMISMEKTLTRLNISILDNGVGFCVDAVKNSTKTVSGGFGLMNIRERVELLNGKFQIKSSPGLGTKLSLFIPLSEEE</sequence>
<dbReference type="PANTHER" id="PTHR24421:SF55">
    <property type="entry name" value="SENSOR HISTIDINE KINASE YDFH"/>
    <property type="match status" value="1"/>
</dbReference>
<name>A0ABS6E3S5_9FIRM</name>
<keyword evidence="6" id="KW-0175">Coiled coil</keyword>
<gene>
    <name evidence="8" type="ORF">KQI42_05670</name>
</gene>
<dbReference type="Pfam" id="PF02518">
    <property type="entry name" value="HATPase_c"/>
    <property type="match status" value="1"/>
</dbReference>
<dbReference type="PIRSF" id="PIRSF003169">
    <property type="entry name" value="STHK_DegS"/>
    <property type="match status" value="1"/>
</dbReference>
<evidence type="ECO:0000313" key="8">
    <source>
        <dbReference type="EMBL" id="MBU5437486.1"/>
    </source>
</evidence>
<dbReference type="EMBL" id="JAHLPM010000003">
    <property type="protein sequence ID" value="MBU5437486.1"/>
    <property type="molecule type" value="Genomic_DNA"/>
</dbReference>
<dbReference type="PANTHER" id="PTHR24421">
    <property type="entry name" value="NITRATE/NITRITE SENSOR PROTEIN NARX-RELATED"/>
    <property type="match status" value="1"/>
</dbReference>
<dbReference type="InterPro" id="IPR016381">
    <property type="entry name" value="Sig_transdc_His_kinase_DegS"/>
</dbReference>
<evidence type="ECO:0000259" key="7">
    <source>
        <dbReference type="PROSITE" id="PS50109"/>
    </source>
</evidence>
<comment type="catalytic activity">
    <reaction evidence="1">
        <text>ATP + protein L-histidine = ADP + protein N-phospho-L-histidine.</text>
        <dbReference type="EC" id="2.7.13.3"/>
    </reaction>
</comment>
<dbReference type="SMART" id="SM00387">
    <property type="entry name" value="HATPase_c"/>
    <property type="match status" value="1"/>
</dbReference>
<protein>
    <recommendedName>
        <fullName evidence="2">histidine kinase</fullName>
        <ecNumber evidence="2">2.7.13.3</ecNumber>
    </recommendedName>
</protein>
<evidence type="ECO:0000256" key="2">
    <source>
        <dbReference type="ARBA" id="ARBA00012438"/>
    </source>
</evidence>
<keyword evidence="3" id="KW-0808">Transferase</keyword>
<reference evidence="8 9" key="1">
    <citation type="submission" date="2021-06" db="EMBL/GenBank/DDBJ databases">
        <authorList>
            <person name="Sun Q."/>
            <person name="Li D."/>
        </authorList>
    </citation>
    <scope>NUCLEOTIDE SEQUENCE [LARGE SCALE GENOMIC DNA]</scope>
    <source>
        <strain evidence="8 9">MSJ-40</strain>
    </source>
</reference>
<dbReference type="RefSeq" id="WP_216517631.1">
    <property type="nucleotide sequence ID" value="NZ_JAHLPM010000003.1"/>
</dbReference>
<dbReference type="Pfam" id="PF07730">
    <property type="entry name" value="HisKA_3"/>
    <property type="match status" value="1"/>
</dbReference>
<dbReference type="PROSITE" id="PS50109">
    <property type="entry name" value="HIS_KIN"/>
    <property type="match status" value="1"/>
</dbReference>
<dbReference type="Pfam" id="PF05384">
    <property type="entry name" value="DegS"/>
    <property type="match status" value="1"/>
</dbReference>
<keyword evidence="9" id="KW-1185">Reference proteome</keyword>
<evidence type="ECO:0000256" key="1">
    <source>
        <dbReference type="ARBA" id="ARBA00000085"/>
    </source>
</evidence>
<dbReference type="InterPro" id="IPR005467">
    <property type="entry name" value="His_kinase_dom"/>
</dbReference>
<dbReference type="EC" id="2.7.13.3" evidence="2"/>
<evidence type="ECO:0000313" key="9">
    <source>
        <dbReference type="Proteomes" id="UP000749471"/>
    </source>
</evidence>
<dbReference type="GO" id="GO:0016301">
    <property type="term" value="F:kinase activity"/>
    <property type="evidence" value="ECO:0007669"/>
    <property type="project" value="UniProtKB-KW"/>
</dbReference>
<evidence type="ECO:0000256" key="6">
    <source>
        <dbReference type="SAM" id="Coils"/>
    </source>
</evidence>
<evidence type="ECO:0000256" key="5">
    <source>
        <dbReference type="ARBA" id="ARBA00023012"/>
    </source>
</evidence>
<dbReference type="CDD" id="cd16917">
    <property type="entry name" value="HATPase_UhpB-NarQ-NarX-like"/>
    <property type="match status" value="1"/>
</dbReference>
<dbReference type="InterPro" id="IPR050482">
    <property type="entry name" value="Sensor_HK_TwoCompSys"/>
</dbReference>
<keyword evidence="5" id="KW-0902">Two-component regulatory system</keyword>
<keyword evidence="4 8" id="KW-0418">Kinase</keyword>
<dbReference type="InterPro" id="IPR003594">
    <property type="entry name" value="HATPase_dom"/>
</dbReference>
<comment type="caution">
    <text evidence="8">The sequence shown here is derived from an EMBL/GenBank/DDBJ whole genome shotgun (WGS) entry which is preliminary data.</text>
</comment>
<evidence type="ECO:0000256" key="4">
    <source>
        <dbReference type="ARBA" id="ARBA00022777"/>
    </source>
</evidence>
<dbReference type="Proteomes" id="UP000749471">
    <property type="component" value="Unassembled WGS sequence"/>
</dbReference>
<proteinExistence type="predicted"/>
<accession>A0ABS6E3S5</accession>
<feature type="domain" description="Histidine kinase" evidence="7">
    <location>
        <begin position="191"/>
        <end position="384"/>
    </location>
</feature>
<dbReference type="InterPro" id="IPR008595">
    <property type="entry name" value="DegS"/>
</dbReference>